<dbReference type="EMBL" id="JAANER010000012">
    <property type="protein sequence ID" value="KAG9185050.1"/>
    <property type="molecule type" value="Genomic_DNA"/>
</dbReference>
<sequence>MDRFPETSVREYESARENSTSPRHGSVHSVTNAAIQHTIETKLNLPDDHYTSFLPPSNSSLHRINSAHSIPSTPDKTHTIEAEYAQYTDAPPPYTENQYEGKSENEQNTMRSKDYAKEISRMMGHQLVRSLKSGETESK</sequence>
<feature type="region of interest" description="Disordered" evidence="1">
    <location>
        <begin position="1"/>
        <end position="29"/>
    </location>
</feature>
<reference evidence="2" key="1">
    <citation type="submission" date="2021-07" db="EMBL/GenBank/DDBJ databases">
        <title>Genome Resource of American Ginseng Black Spot Pathogen Alternaria panax.</title>
        <authorList>
            <person name="Qiu C."/>
            <person name="Wang W."/>
            <person name="Liu Z."/>
        </authorList>
    </citation>
    <scope>NUCLEOTIDE SEQUENCE</scope>
    <source>
        <strain evidence="2">BNCC115425</strain>
    </source>
</reference>
<name>A0AAD4F817_9PLEO</name>
<dbReference type="AlphaFoldDB" id="A0AAD4F817"/>
<proteinExistence type="predicted"/>
<feature type="compositionally biased region" description="Basic and acidic residues" evidence="1">
    <location>
        <begin position="1"/>
        <end position="16"/>
    </location>
</feature>
<comment type="caution">
    <text evidence="2">The sequence shown here is derived from an EMBL/GenBank/DDBJ whole genome shotgun (WGS) entry which is preliminary data.</text>
</comment>
<feature type="compositionally biased region" description="Polar residues" evidence="1">
    <location>
        <begin position="17"/>
        <end position="29"/>
    </location>
</feature>
<organism evidence="2 3">
    <name type="scientific">Alternaria panax</name>
    <dbReference type="NCBI Taxonomy" id="48097"/>
    <lineage>
        <taxon>Eukaryota</taxon>
        <taxon>Fungi</taxon>
        <taxon>Dikarya</taxon>
        <taxon>Ascomycota</taxon>
        <taxon>Pezizomycotina</taxon>
        <taxon>Dothideomycetes</taxon>
        <taxon>Pleosporomycetidae</taxon>
        <taxon>Pleosporales</taxon>
        <taxon>Pleosporineae</taxon>
        <taxon>Pleosporaceae</taxon>
        <taxon>Alternaria</taxon>
        <taxon>Alternaria sect. Panax</taxon>
    </lineage>
</organism>
<feature type="region of interest" description="Disordered" evidence="1">
    <location>
        <begin position="88"/>
        <end position="110"/>
    </location>
</feature>
<accession>A0AAD4F817</accession>
<keyword evidence="3" id="KW-1185">Reference proteome</keyword>
<feature type="compositionally biased region" description="Basic and acidic residues" evidence="1">
    <location>
        <begin position="99"/>
        <end position="110"/>
    </location>
</feature>
<dbReference type="Proteomes" id="UP001199106">
    <property type="component" value="Unassembled WGS sequence"/>
</dbReference>
<evidence type="ECO:0000313" key="2">
    <source>
        <dbReference type="EMBL" id="KAG9185050.1"/>
    </source>
</evidence>
<gene>
    <name evidence="2" type="ORF">G6011_02997</name>
</gene>
<protein>
    <submittedName>
        <fullName evidence="2">Uncharacterized protein</fullName>
    </submittedName>
</protein>
<evidence type="ECO:0000313" key="3">
    <source>
        <dbReference type="Proteomes" id="UP001199106"/>
    </source>
</evidence>
<evidence type="ECO:0000256" key="1">
    <source>
        <dbReference type="SAM" id="MobiDB-lite"/>
    </source>
</evidence>